<accession>H3DMP9</accession>
<dbReference type="OMA" id="LASIVCH"/>
<dbReference type="HOGENOM" id="CLU_006842_7_0_1"/>
<evidence type="ECO:0000256" key="3">
    <source>
        <dbReference type="ARBA" id="ARBA00022801"/>
    </source>
</evidence>
<dbReference type="FunFam" id="2.40.10.10:FF:000024">
    <property type="entry name" value="Serine protease 53"/>
    <property type="match status" value="1"/>
</dbReference>
<dbReference type="InterPro" id="IPR018114">
    <property type="entry name" value="TRYPSIN_HIS"/>
</dbReference>
<evidence type="ECO:0000313" key="10">
    <source>
        <dbReference type="Proteomes" id="UP000007303"/>
    </source>
</evidence>
<keyword evidence="5" id="KW-1015">Disulfide bond</keyword>
<dbReference type="GO" id="GO:0004252">
    <property type="term" value="F:serine-type endopeptidase activity"/>
    <property type="evidence" value="ECO:0007669"/>
    <property type="project" value="InterPro"/>
</dbReference>
<dbReference type="PRINTS" id="PR00722">
    <property type="entry name" value="CHYMOTRYPSIN"/>
</dbReference>
<dbReference type="PROSITE" id="PS00135">
    <property type="entry name" value="TRYPSIN_SER"/>
    <property type="match status" value="1"/>
</dbReference>
<evidence type="ECO:0000256" key="5">
    <source>
        <dbReference type="ARBA" id="ARBA00023157"/>
    </source>
</evidence>
<keyword evidence="4 7" id="KW-0720">Serine protease</keyword>
<dbReference type="CDD" id="cd00190">
    <property type="entry name" value="Tryp_SPc"/>
    <property type="match status" value="1"/>
</dbReference>
<dbReference type="STRING" id="99883.ENSTNIP00000021797"/>
<dbReference type="InterPro" id="IPR033116">
    <property type="entry name" value="TRYPSIN_SER"/>
</dbReference>
<organism evidence="9 10">
    <name type="scientific">Tetraodon nigroviridis</name>
    <name type="common">Spotted green pufferfish</name>
    <name type="synonym">Chelonodon nigroviridis</name>
    <dbReference type="NCBI Taxonomy" id="99883"/>
    <lineage>
        <taxon>Eukaryota</taxon>
        <taxon>Metazoa</taxon>
        <taxon>Chordata</taxon>
        <taxon>Craniata</taxon>
        <taxon>Vertebrata</taxon>
        <taxon>Euteleostomi</taxon>
        <taxon>Actinopterygii</taxon>
        <taxon>Neopterygii</taxon>
        <taxon>Teleostei</taxon>
        <taxon>Neoteleostei</taxon>
        <taxon>Acanthomorphata</taxon>
        <taxon>Eupercaria</taxon>
        <taxon>Tetraodontiformes</taxon>
        <taxon>Tetradontoidea</taxon>
        <taxon>Tetraodontidae</taxon>
        <taxon>Tetraodon</taxon>
    </lineage>
</organism>
<proteinExistence type="predicted"/>
<feature type="domain" description="Peptidase S1" evidence="8">
    <location>
        <begin position="11"/>
        <end position="234"/>
    </location>
</feature>
<dbReference type="GeneTree" id="ENSGT00940000163852"/>
<evidence type="ECO:0000259" key="8">
    <source>
        <dbReference type="PROSITE" id="PS50240"/>
    </source>
</evidence>
<dbReference type="PROSITE" id="PS00134">
    <property type="entry name" value="TRYPSIN_HIS"/>
    <property type="match status" value="1"/>
</dbReference>
<protein>
    <recommendedName>
        <fullName evidence="8">Peptidase S1 domain-containing protein</fullName>
    </recommendedName>
</protein>
<dbReference type="GO" id="GO:0006508">
    <property type="term" value="P:proteolysis"/>
    <property type="evidence" value="ECO:0007669"/>
    <property type="project" value="UniProtKB-KW"/>
</dbReference>
<dbReference type="Proteomes" id="UP000007303">
    <property type="component" value="Unassembled WGS sequence"/>
</dbReference>
<reference evidence="9" key="3">
    <citation type="submission" date="2025-09" db="UniProtKB">
        <authorList>
            <consortium name="Ensembl"/>
        </authorList>
    </citation>
    <scope>IDENTIFICATION</scope>
</reference>
<dbReference type="PANTHER" id="PTHR24253">
    <property type="entry name" value="TRANSMEMBRANE PROTEASE SERINE"/>
    <property type="match status" value="1"/>
</dbReference>
<evidence type="ECO:0000256" key="2">
    <source>
        <dbReference type="ARBA" id="ARBA00022729"/>
    </source>
</evidence>
<dbReference type="InterPro" id="IPR043504">
    <property type="entry name" value="Peptidase_S1_PA_chymotrypsin"/>
</dbReference>
<name>H3DMP9_TETNG</name>
<dbReference type="Gene3D" id="2.40.10.10">
    <property type="entry name" value="Trypsin-like serine proteases"/>
    <property type="match status" value="1"/>
</dbReference>
<sequence>GCGIAVTNGRIVGGVASSPGSWPWQVSLHDFGRFLCGGSLITDQWVLTAAHCVEDPAGITVYLGRHSQAGSNPGQESRRVQQAVCHSSYNFLTFDNDICLLQLSAPLNFTASIFPVCLAAADSTFHSGTSSWITGWGKKTDDILQEVAVQVVGNNQCRCSYQELTDNMMCAGVAEGGKDACQGDSGGPLVSRGNASVWIQSGIVSFGDGCGQPGVPGVYTRVSRFQTWIAGITGNS</sequence>
<keyword evidence="1 7" id="KW-0645">Protease</keyword>
<reference evidence="9" key="2">
    <citation type="submission" date="2025-08" db="UniProtKB">
        <authorList>
            <consortium name="Ensembl"/>
        </authorList>
    </citation>
    <scope>IDENTIFICATION</scope>
</reference>
<keyword evidence="6" id="KW-0325">Glycoprotein</keyword>
<evidence type="ECO:0000256" key="1">
    <source>
        <dbReference type="ARBA" id="ARBA00022670"/>
    </source>
</evidence>
<dbReference type="AlphaFoldDB" id="H3DMP9"/>
<dbReference type="Ensembl" id="ENSTNIT00000022033.1">
    <property type="protein sequence ID" value="ENSTNIP00000021797.1"/>
    <property type="gene ID" value="ENSTNIG00000018622.1"/>
</dbReference>
<keyword evidence="2" id="KW-0732">Signal</keyword>
<keyword evidence="3 7" id="KW-0378">Hydrolase</keyword>
<evidence type="ECO:0000256" key="7">
    <source>
        <dbReference type="RuleBase" id="RU363034"/>
    </source>
</evidence>
<dbReference type="SMART" id="SM00020">
    <property type="entry name" value="Tryp_SPc"/>
    <property type="match status" value="1"/>
</dbReference>
<evidence type="ECO:0000256" key="4">
    <source>
        <dbReference type="ARBA" id="ARBA00022825"/>
    </source>
</evidence>
<dbReference type="InterPro" id="IPR001314">
    <property type="entry name" value="Peptidase_S1A"/>
</dbReference>
<dbReference type="SUPFAM" id="SSF50494">
    <property type="entry name" value="Trypsin-like serine proteases"/>
    <property type="match status" value="1"/>
</dbReference>
<dbReference type="InParanoid" id="H3DMP9"/>
<dbReference type="InterPro" id="IPR009003">
    <property type="entry name" value="Peptidase_S1_PA"/>
</dbReference>
<reference evidence="10" key="1">
    <citation type="journal article" date="2004" name="Nature">
        <title>Genome duplication in the teleost fish Tetraodon nigroviridis reveals the early vertebrate proto-karyotype.</title>
        <authorList>
            <person name="Jaillon O."/>
            <person name="Aury J.-M."/>
            <person name="Brunet F."/>
            <person name="Petit J.-L."/>
            <person name="Stange-Thomann N."/>
            <person name="Mauceli E."/>
            <person name="Bouneau L."/>
            <person name="Fischer C."/>
            <person name="Ozouf-Costaz C."/>
            <person name="Bernot A."/>
            <person name="Nicaud S."/>
            <person name="Jaffe D."/>
            <person name="Fisher S."/>
            <person name="Lutfalla G."/>
            <person name="Dossat C."/>
            <person name="Segurens B."/>
            <person name="Dasilva C."/>
            <person name="Salanoubat M."/>
            <person name="Levy M."/>
            <person name="Boudet N."/>
            <person name="Castellano S."/>
            <person name="Anthouard V."/>
            <person name="Jubin C."/>
            <person name="Castelli V."/>
            <person name="Katinka M."/>
            <person name="Vacherie B."/>
            <person name="Biemont C."/>
            <person name="Skalli Z."/>
            <person name="Cattolico L."/>
            <person name="Poulain J."/>
            <person name="De Berardinis V."/>
            <person name="Cruaud C."/>
            <person name="Duprat S."/>
            <person name="Brottier P."/>
            <person name="Coutanceau J.-P."/>
            <person name="Gouzy J."/>
            <person name="Parra G."/>
            <person name="Lardier G."/>
            <person name="Chapple C."/>
            <person name="McKernan K.J."/>
            <person name="McEwan P."/>
            <person name="Bosak S."/>
            <person name="Kellis M."/>
            <person name="Volff J.-N."/>
            <person name="Guigo R."/>
            <person name="Zody M.C."/>
            <person name="Mesirov J."/>
            <person name="Lindblad-Toh K."/>
            <person name="Birren B."/>
            <person name="Nusbaum C."/>
            <person name="Kahn D."/>
            <person name="Robinson-Rechavi M."/>
            <person name="Laudet V."/>
            <person name="Schachter V."/>
            <person name="Quetier F."/>
            <person name="Saurin W."/>
            <person name="Scarpelli C."/>
            <person name="Wincker P."/>
            <person name="Lander E.S."/>
            <person name="Weissenbach J."/>
            <person name="Roest Crollius H."/>
        </authorList>
    </citation>
    <scope>NUCLEOTIDE SEQUENCE [LARGE SCALE GENOMIC DNA]</scope>
</reference>
<evidence type="ECO:0000313" key="9">
    <source>
        <dbReference type="Ensembl" id="ENSTNIP00000021797.1"/>
    </source>
</evidence>
<dbReference type="Pfam" id="PF00089">
    <property type="entry name" value="Trypsin"/>
    <property type="match status" value="1"/>
</dbReference>
<dbReference type="PANTHER" id="PTHR24253:SF144">
    <property type="entry name" value="CHYMOTRYPSIN-LIKE PROTEASE CTRL-1-RELATED"/>
    <property type="match status" value="1"/>
</dbReference>
<keyword evidence="10" id="KW-1185">Reference proteome</keyword>
<dbReference type="PROSITE" id="PS50240">
    <property type="entry name" value="TRYPSIN_DOM"/>
    <property type="match status" value="1"/>
</dbReference>
<evidence type="ECO:0000256" key="6">
    <source>
        <dbReference type="ARBA" id="ARBA00023180"/>
    </source>
</evidence>
<dbReference type="InterPro" id="IPR001254">
    <property type="entry name" value="Trypsin_dom"/>
</dbReference>